<gene>
    <name evidence="7" type="ORF">N7532_006998</name>
</gene>
<dbReference type="InterPro" id="IPR020843">
    <property type="entry name" value="ER"/>
</dbReference>
<keyword evidence="3" id="KW-0808">Transferase</keyword>
<dbReference type="Gene3D" id="3.40.50.720">
    <property type="entry name" value="NAD(P)-binding Rossmann-like Domain"/>
    <property type="match status" value="2"/>
</dbReference>
<organism evidence="7 8">
    <name type="scientific">Penicillium argentinense</name>
    <dbReference type="NCBI Taxonomy" id="1131581"/>
    <lineage>
        <taxon>Eukaryota</taxon>
        <taxon>Fungi</taxon>
        <taxon>Dikarya</taxon>
        <taxon>Ascomycota</taxon>
        <taxon>Pezizomycotina</taxon>
        <taxon>Eurotiomycetes</taxon>
        <taxon>Eurotiomycetidae</taxon>
        <taxon>Eurotiales</taxon>
        <taxon>Aspergillaceae</taxon>
        <taxon>Penicillium</taxon>
    </lineage>
</organism>
<dbReference type="AlphaFoldDB" id="A0A9W9FHC6"/>
<dbReference type="Gene3D" id="3.90.180.10">
    <property type="entry name" value="Medium-chain alcohol dehydrogenases, catalytic domain"/>
    <property type="match status" value="1"/>
</dbReference>
<reference evidence="7" key="2">
    <citation type="journal article" date="2023" name="IMA Fungus">
        <title>Comparative genomic study of the Penicillium genus elucidates a diverse pangenome and 15 lateral gene transfer events.</title>
        <authorList>
            <person name="Petersen C."/>
            <person name="Sorensen T."/>
            <person name="Nielsen M.R."/>
            <person name="Sondergaard T.E."/>
            <person name="Sorensen J.L."/>
            <person name="Fitzpatrick D.A."/>
            <person name="Frisvad J.C."/>
            <person name="Nielsen K.L."/>
        </authorList>
    </citation>
    <scope>NUCLEOTIDE SEQUENCE</scope>
    <source>
        <strain evidence="7">IBT 30761</strain>
    </source>
</reference>
<evidence type="ECO:0000256" key="4">
    <source>
        <dbReference type="ARBA" id="ARBA00022857"/>
    </source>
</evidence>
<dbReference type="RefSeq" id="XP_056475650.1">
    <property type="nucleotide sequence ID" value="XM_056619491.1"/>
</dbReference>
<dbReference type="InterPro" id="IPR036736">
    <property type="entry name" value="ACP-like_sf"/>
</dbReference>
<dbReference type="InterPro" id="IPR020806">
    <property type="entry name" value="PKS_PP-bd"/>
</dbReference>
<dbReference type="GO" id="GO:0044550">
    <property type="term" value="P:secondary metabolite biosynthetic process"/>
    <property type="evidence" value="ECO:0007669"/>
    <property type="project" value="UniProtKB-ARBA"/>
</dbReference>
<dbReference type="Proteomes" id="UP001149074">
    <property type="component" value="Unassembled WGS sequence"/>
</dbReference>
<dbReference type="GeneID" id="81358470"/>
<evidence type="ECO:0000256" key="2">
    <source>
        <dbReference type="ARBA" id="ARBA00022553"/>
    </source>
</evidence>
<dbReference type="GO" id="GO:0016740">
    <property type="term" value="F:transferase activity"/>
    <property type="evidence" value="ECO:0007669"/>
    <property type="project" value="UniProtKB-KW"/>
</dbReference>
<dbReference type="GO" id="GO:0016491">
    <property type="term" value="F:oxidoreductase activity"/>
    <property type="evidence" value="ECO:0007669"/>
    <property type="project" value="InterPro"/>
</dbReference>
<dbReference type="SUPFAM" id="SSF47336">
    <property type="entry name" value="ACP-like"/>
    <property type="match status" value="1"/>
</dbReference>
<dbReference type="InterPro" id="IPR036291">
    <property type="entry name" value="NAD(P)-bd_dom_sf"/>
</dbReference>
<keyword evidence="4" id="KW-0521">NADP</keyword>
<protein>
    <submittedName>
        <fullName evidence="7">Polyketide synthase</fullName>
    </submittedName>
</protein>
<sequence length="1116" mass="121039">MQPHFANFYSWMNATVQRAPSGKLYAGSAKWVSALDSGRKRHISQISQHGVAGEICHRLGIQLVSILRGQTTPGEILSKDDILSRFYGETPKVKRIGLQFSGILRHLTHKNPRARILEIGAGSMTTFALEALGTTDSGGPHASSYHYTDISRASLETARETFFSWGDLLSFDELDIDRDLPAQGFADCTYDIVIASRMARNTKFLPRSLGKIRRLLKPSGTLLLMEDVKGQVDVEFVHGLLSDRWSPEVHDGQETTKADKSLWNHHLKSAGFTGADLELPDCDSGAWTSLTIMSSVPKHYSSQKIPVDKFIIVTGQKGGRPPAAWLKCLQNSVSNFTENLERNELVVQNLESVAANPEVYADKIAIFFGEVDDPILYDLDSASLEGIRTMSTSCQGLLWVTRGGAVDCERPELSLAPGFIRSLRNEYVGRKLLTIDLDPKGPQWSEAGASAIAQVRCDAFGNIGNDQIAERGPVEPLSLKPDYLASGDDEFALANSGALSPSSIELKPRAFGASLRNGEHSLASLECAGIITQVGGDAASRGFAVGDHVLCVSNEMILQEAASIPVAFLTAYFSLVEMARLQSSQSVLIHEAAGDVGQEAIMIAQHLGAEIFATVDGPSERGLVMLKYGIPADHIFSCGNTSFGPATRSATNGCGVDVVLNSLPGQLLHESINLVAPLGHFIETGRRDSEENSHLEMRPFSHGISFAAVDNPSLLEHRRPQVHRCLSEVMRLIETKAMTPVHPIDMHSLGEIANTSRLLQSERYLGKAVFSWWPRTVRGALAAAFANELREAGCHRVLPISCDVANEDDLARAINACAHQGLPTIRGVIHAAFVLRDAFVEKMKLDDWKTTIQSKVAGAWNLHNQFNLPGDVDFFVLFSSINGILGYASQSAYSAAGACDDALAHWRVKQCGLPAVSIDLSVVNAVGYVAEASSSETLRRSLLKAGRRVIDEDHVLSSLESAIMTPYDPQFIVGDINSGPGSHWDVDGDLSRDMRVLPLKYRPTVSTGQEQEQNGSESLASQIAACVSRDEATRVEGTAIAEMLADMFLVPVEDVDLSQSPSQQGVDSLVAVEVRNMLFSHAPAEVSIFNIMQSPSLSLLAADVVDRSPHAKFAVT</sequence>
<dbReference type="Pfam" id="PF00107">
    <property type="entry name" value="ADH_zinc_N"/>
    <property type="match status" value="1"/>
</dbReference>
<dbReference type="Gene3D" id="3.40.50.150">
    <property type="entry name" value="Vaccinia Virus protein VP39"/>
    <property type="match status" value="1"/>
</dbReference>
<keyword evidence="8" id="KW-1185">Reference proteome</keyword>
<dbReference type="InterPro" id="IPR050444">
    <property type="entry name" value="Polyketide_Synthase"/>
</dbReference>
<evidence type="ECO:0000256" key="1">
    <source>
        <dbReference type="ARBA" id="ARBA00022450"/>
    </source>
</evidence>
<dbReference type="EMBL" id="JAPQKI010000005">
    <property type="protein sequence ID" value="KAJ5099997.1"/>
    <property type="molecule type" value="Genomic_DNA"/>
</dbReference>
<dbReference type="OrthoDB" id="329835at2759"/>
<dbReference type="Pfam" id="PF08659">
    <property type="entry name" value="KR"/>
    <property type="match status" value="1"/>
</dbReference>
<evidence type="ECO:0000259" key="6">
    <source>
        <dbReference type="PROSITE" id="PS50075"/>
    </source>
</evidence>
<dbReference type="InterPro" id="IPR009081">
    <property type="entry name" value="PP-bd_ACP"/>
</dbReference>
<accession>A0A9W9FHC6</accession>
<dbReference type="InterPro" id="IPR057326">
    <property type="entry name" value="KR_dom"/>
</dbReference>
<proteinExistence type="predicted"/>
<evidence type="ECO:0000313" key="8">
    <source>
        <dbReference type="Proteomes" id="UP001149074"/>
    </source>
</evidence>
<dbReference type="Gene3D" id="1.10.1200.10">
    <property type="entry name" value="ACP-like"/>
    <property type="match status" value="1"/>
</dbReference>
<dbReference type="PANTHER" id="PTHR45681:SF6">
    <property type="entry name" value="POLYKETIDE SYNTHASE 37"/>
    <property type="match status" value="1"/>
</dbReference>
<dbReference type="InterPro" id="IPR013968">
    <property type="entry name" value="PKS_KR"/>
</dbReference>
<dbReference type="SMART" id="SM00829">
    <property type="entry name" value="PKS_ER"/>
    <property type="match status" value="1"/>
</dbReference>
<evidence type="ECO:0000256" key="3">
    <source>
        <dbReference type="ARBA" id="ARBA00022679"/>
    </source>
</evidence>
<dbReference type="SMART" id="SM00822">
    <property type="entry name" value="PKS_KR"/>
    <property type="match status" value="1"/>
</dbReference>
<dbReference type="SUPFAM" id="SSF53335">
    <property type="entry name" value="S-adenosyl-L-methionine-dependent methyltransferases"/>
    <property type="match status" value="1"/>
</dbReference>
<feature type="domain" description="Carrier" evidence="6">
    <location>
        <begin position="1031"/>
        <end position="1108"/>
    </location>
</feature>
<dbReference type="InterPro" id="IPR011032">
    <property type="entry name" value="GroES-like_sf"/>
</dbReference>
<name>A0A9W9FHC6_9EURO</name>
<keyword evidence="5" id="KW-0511">Multifunctional enzyme</keyword>
<dbReference type="InterPro" id="IPR013217">
    <property type="entry name" value="Methyltransf_12"/>
</dbReference>
<dbReference type="SUPFAM" id="SSF51735">
    <property type="entry name" value="NAD(P)-binding Rossmann-fold domains"/>
    <property type="match status" value="2"/>
</dbReference>
<dbReference type="PANTHER" id="PTHR45681">
    <property type="entry name" value="POLYKETIDE SYNTHASE 44-RELATED"/>
    <property type="match status" value="1"/>
</dbReference>
<dbReference type="PROSITE" id="PS50075">
    <property type="entry name" value="CARRIER"/>
    <property type="match status" value="1"/>
</dbReference>
<dbReference type="Pfam" id="PF08242">
    <property type="entry name" value="Methyltransf_12"/>
    <property type="match status" value="1"/>
</dbReference>
<evidence type="ECO:0000313" key="7">
    <source>
        <dbReference type="EMBL" id="KAJ5099997.1"/>
    </source>
</evidence>
<comment type="caution">
    <text evidence="7">The sequence shown here is derived from an EMBL/GenBank/DDBJ whole genome shotgun (WGS) entry which is preliminary data.</text>
</comment>
<keyword evidence="1" id="KW-0596">Phosphopantetheine</keyword>
<dbReference type="CDD" id="cd05195">
    <property type="entry name" value="enoyl_red"/>
    <property type="match status" value="1"/>
</dbReference>
<dbReference type="SMART" id="SM00823">
    <property type="entry name" value="PKS_PP"/>
    <property type="match status" value="1"/>
</dbReference>
<dbReference type="SUPFAM" id="SSF50129">
    <property type="entry name" value="GroES-like"/>
    <property type="match status" value="1"/>
</dbReference>
<keyword evidence="2" id="KW-0597">Phosphoprotein</keyword>
<dbReference type="InterPro" id="IPR013149">
    <property type="entry name" value="ADH-like_C"/>
</dbReference>
<evidence type="ECO:0000256" key="5">
    <source>
        <dbReference type="ARBA" id="ARBA00023268"/>
    </source>
</evidence>
<dbReference type="GO" id="GO:0031177">
    <property type="term" value="F:phosphopantetheine binding"/>
    <property type="evidence" value="ECO:0007669"/>
    <property type="project" value="InterPro"/>
</dbReference>
<dbReference type="InterPro" id="IPR029063">
    <property type="entry name" value="SAM-dependent_MTases_sf"/>
</dbReference>
<reference evidence="7" key="1">
    <citation type="submission" date="2022-11" db="EMBL/GenBank/DDBJ databases">
        <authorList>
            <person name="Petersen C."/>
        </authorList>
    </citation>
    <scope>NUCLEOTIDE SEQUENCE</scope>
    <source>
        <strain evidence="7">IBT 30761</strain>
    </source>
</reference>